<sequence>MTQAPRVTTKSVSQVIPPKPSVSSLSSTKTSTAVPIPQDSKTRIHHMSKDEISKMMMNDEIIVQAQKRAKFAISALNYEDIPTAIKELEQALKLLKG</sequence>
<comment type="caution">
    <text evidence="1">The sequence shown here is derived from an EMBL/GenBank/DDBJ whole genome shotgun (WGS) entry which is preliminary data.</text>
</comment>
<keyword evidence="2" id="KW-1185">Reference proteome</keyword>
<accession>A0ACB5U1P1</accession>
<gene>
    <name evidence="1" type="ORF">Cboi01_000491000</name>
</gene>
<name>A0ACB5U1P1_CANBO</name>
<evidence type="ECO:0000313" key="1">
    <source>
        <dbReference type="EMBL" id="GME98327.1"/>
    </source>
</evidence>
<dbReference type="Proteomes" id="UP001165101">
    <property type="component" value="Unassembled WGS sequence"/>
</dbReference>
<proteinExistence type="predicted"/>
<dbReference type="EMBL" id="BSXV01003426">
    <property type="protein sequence ID" value="GME98327.1"/>
    <property type="molecule type" value="Genomic_DNA"/>
</dbReference>
<organism evidence="1 2">
    <name type="scientific">Candida boidinii</name>
    <name type="common">Yeast</name>
    <dbReference type="NCBI Taxonomy" id="5477"/>
    <lineage>
        <taxon>Eukaryota</taxon>
        <taxon>Fungi</taxon>
        <taxon>Dikarya</taxon>
        <taxon>Ascomycota</taxon>
        <taxon>Saccharomycotina</taxon>
        <taxon>Pichiomycetes</taxon>
        <taxon>Pichiales</taxon>
        <taxon>Pichiaceae</taxon>
        <taxon>Ogataea</taxon>
        <taxon>Ogataea/Candida clade</taxon>
    </lineage>
</organism>
<reference evidence="1" key="1">
    <citation type="submission" date="2023-04" db="EMBL/GenBank/DDBJ databases">
        <title>Candida boidinii NBRC 1967.</title>
        <authorList>
            <person name="Ichikawa N."/>
            <person name="Sato H."/>
            <person name="Tonouchi N."/>
        </authorList>
    </citation>
    <scope>NUCLEOTIDE SEQUENCE</scope>
    <source>
        <strain evidence="1">NBRC 1967</strain>
    </source>
</reference>
<protein>
    <submittedName>
        <fullName evidence="1">Unnamed protein product</fullName>
    </submittedName>
</protein>
<evidence type="ECO:0000313" key="2">
    <source>
        <dbReference type="Proteomes" id="UP001165101"/>
    </source>
</evidence>